<dbReference type="EMBL" id="JAKJXP020000004">
    <property type="protein sequence ID" value="KAK7757036.1"/>
    <property type="molecule type" value="Genomic_DNA"/>
</dbReference>
<keyword evidence="2" id="KW-1185">Reference proteome</keyword>
<organism evidence="1 2">
    <name type="scientific">Diatrype stigma</name>
    <dbReference type="NCBI Taxonomy" id="117547"/>
    <lineage>
        <taxon>Eukaryota</taxon>
        <taxon>Fungi</taxon>
        <taxon>Dikarya</taxon>
        <taxon>Ascomycota</taxon>
        <taxon>Pezizomycotina</taxon>
        <taxon>Sordariomycetes</taxon>
        <taxon>Xylariomycetidae</taxon>
        <taxon>Xylariales</taxon>
        <taxon>Diatrypaceae</taxon>
        <taxon>Diatrype</taxon>
    </lineage>
</organism>
<proteinExistence type="predicted"/>
<reference evidence="1 2" key="1">
    <citation type="submission" date="2024-02" db="EMBL/GenBank/DDBJ databases">
        <title>De novo assembly and annotation of 12 fungi associated with fruit tree decline syndrome in Ontario, Canada.</title>
        <authorList>
            <person name="Sulman M."/>
            <person name="Ellouze W."/>
            <person name="Ilyukhin E."/>
        </authorList>
    </citation>
    <scope>NUCLEOTIDE SEQUENCE [LARGE SCALE GENOMIC DNA]</scope>
    <source>
        <strain evidence="1 2">M11/M66-122</strain>
    </source>
</reference>
<dbReference type="AlphaFoldDB" id="A0AAN9V0S2"/>
<dbReference type="Proteomes" id="UP001320420">
    <property type="component" value="Unassembled WGS sequence"/>
</dbReference>
<accession>A0AAN9V0S2</accession>
<gene>
    <name evidence="1" type="ORF">SLS62_001052</name>
</gene>
<evidence type="ECO:0000313" key="1">
    <source>
        <dbReference type="EMBL" id="KAK7757036.1"/>
    </source>
</evidence>
<comment type="caution">
    <text evidence="1">The sequence shown here is derived from an EMBL/GenBank/DDBJ whole genome shotgun (WGS) entry which is preliminary data.</text>
</comment>
<evidence type="ECO:0000313" key="2">
    <source>
        <dbReference type="Proteomes" id="UP001320420"/>
    </source>
</evidence>
<name>A0AAN9V0S2_9PEZI</name>
<sequence length="126" mass="13801">MGRFVHCAWGESKVTAGDWEKRLAILYGDGLCSGGFPNPGRTVEKNDEAFSFATDDVEVDRRLPLLLLLPRPEVGRDGRPDDPPAGRLHLNIIQADGSSFCVCTDALDVQAGEPPLRQDVAEKPLW</sequence>
<protein>
    <submittedName>
        <fullName evidence="1">Uncharacterized protein</fullName>
    </submittedName>
</protein>